<dbReference type="InParanoid" id="A0A165CVJ4"/>
<evidence type="ECO:0000259" key="1">
    <source>
        <dbReference type="PROSITE" id="PS50181"/>
    </source>
</evidence>
<dbReference type="PANTHER" id="PTHR38926">
    <property type="entry name" value="F-BOX DOMAIN CONTAINING PROTEIN, EXPRESSED"/>
    <property type="match status" value="1"/>
</dbReference>
<keyword evidence="3" id="KW-1185">Reference proteome</keyword>
<evidence type="ECO:0000313" key="3">
    <source>
        <dbReference type="Proteomes" id="UP000077266"/>
    </source>
</evidence>
<dbReference type="AlphaFoldDB" id="A0A165CVJ4"/>
<dbReference type="OrthoDB" id="2269034at2759"/>
<proteinExistence type="predicted"/>
<evidence type="ECO:0000313" key="2">
    <source>
        <dbReference type="EMBL" id="KZV83216.1"/>
    </source>
</evidence>
<accession>A0A165CVJ4</accession>
<sequence length="506" mass="57373">MELPSDLLCDIFRLVDDSVVDQKYALSQVCVHWRMVALDAPLLWSTLTLVTPLDIHRLEIVLARSQDLPLDITLPKDSWISYEKASVDLLTEQRGRIRRLLVEYDDDHNCFLPRLLSQGFTFPLLEDLHVSRFPADLRPSVFLSAPWLRSLHLTHLECEKSHGLLVPSLNHLYLDDCTSGLGVGLMTAVFTRCPQLRTLTYRQANAMFQADVSDDSSFINAGGFLPNLQTFRLNVAVSSRFLRFVIGNRVLHEMEVFTTEGEINATTQELLSHVFRGLDKPVELRFDSEDGSSFEVRDRAGRIRQLSVLPAAPHLWRLPNLWIELLQQLNISASLETIYTSTCHWNELVSAFASRPPEGRTELHIKLVYSMLSNFYGGMTGSFPLQLKCPNLVKVVFYESDGYARWARRDRTILVILDLLSNITSTARSISLCASDVGLTLIGTDPETLSALRVQLPEQFVLCEHCNEQCRDRPETGLEIPLQRRKLLISGDVSPCTEFGDILHPR</sequence>
<protein>
    <recommendedName>
        <fullName evidence="1">F-box domain-containing protein</fullName>
    </recommendedName>
</protein>
<feature type="domain" description="F-box" evidence="1">
    <location>
        <begin position="1"/>
        <end position="47"/>
    </location>
</feature>
<dbReference type="PANTHER" id="PTHR38926:SF5">
    <property type="entry name" value="F-BOX AND LEUCINE-RICH REPEAT PROTEIN 6"/>
    <property type="match status" value="1"/>
</dbReference>
<gene>
    <name evidence="2" type="ORF">EXIGLDRAFT_777788</name>
</gene>
<organism evidence="2 3">
    <name type="scientific">Exidia glandulosa HHB12029</name>
    <dbReference type="NCBI Taxonomy" id="1314781"/>
    <lineage>
        <taxon>Eukaryota</taxon>
        <taxon>Fungi</taxon>
        <taxon>Dikarya</taxon>
        <taxon>Basidiomycota</taxon>
        <taxon>Agaricomycotina</taxon>
        <taxon>Agaricomycetes</taxon>
        <taxon>Auriculariales</taxon>
        <taxon>Exidiaceae</taxon>
        <taxon>Exidia</taxon>
    </lineage>
</organism>
<dbReference type="Gene3D" id="1.20.1280.50">
    <property type="match status" value="1"/>
</dbReference>
<dbReference type="EMBL" id="KV426283">
    <property type="protein sequence ID" value="KZV83216.1"/>
    <property type="molecule type" value="Genomic_DNA"/>
</dbReference>
<name>A0A165CVJ4_EXIGL</name>
<dbReference type="InterPro" id="IPR032675">
    <property type="entry name" value="LRR_dom_sf"/>
</dbReference>
<dbReference type="InterPro" id="IPR036047">
    <property type="entry name" value="F-box-like_dom_sf"/>
</dbReference>
<dbReference type="Gene3D" id="3.80.10.10">
    <property type="entry name" value="Ribonuclease Inhibitor"/>
    <property type="match status" value="1"/>
</dbReference>
<dbReference type="InterPro" id="IPR001810">
    <property type="entry name" value="F-box_dom"/>
</dbReference>
<dbReference type="PROSITE" id="PS50181">
    <property type="entry name" value="FBOX"/>
    <property type="match status" value="1"/>
</dbReference>
<dbReference type="STRING" id="1314781.A0A165CVJ4"/>
<dbReference type="Pfam" id="PF12937">
    <property type="entry name" value="F-box-like"/>
    <property type="match status" value="1"/>
</dbReference>
<reference evidence="2 3" key="1">
    <citation type="journal article" date="2016" name="Mol. Biol. Evol.">
        <title>Comparative Genomics of Early-Diverging Mushroom-Forming Fungi Provides Insights into the Origins of Lignocellulose Decay Capabilities.</title>
        <authorList>
            <person name="Nagy L.G."/>
            <person name="Riley R."/>
            <person name="Tritt A."/>
            <person name="Adam C."/>
            <person name="Daum C."/>
            <person name="Floudas D."/>
            <person name="Sun H."/>
            <person name="Yadav J.S."/>
            <person name="Pangilinan J."/>
            <person name="Larsson K.H."/>
            <person name="Matsuura K."/>
            <person name="Barry K."/>
            <person name="Labutti K."/>
            <person name="Kuo R."/>
            <person name="Ohm R.A."/>
            <person name="Bhattacharya S.S."/>
            <person name="Shirouzu T."/>
            <person name="Yoshinaga Y."/>
            <person name="Martin F.M."/>
            <person name="Grigoriev I.V."/>
            <person name="Hibbett D.S."/>
        </authorList>
    </citation>
    <scope>NUCLEOTIDE SEQUENCE [LARGE SCALE GENOMIC DNA]</scope>
    <source>
        <strain evidence="2 3">HHB12029</strain>
    </source>
</reference>
<dbReference type="Proteomes" id="UP000077266">
    <property type="component" value="Unassembled WGS sequence"/>
</dbReference>
<dbReference type="SUPFAM" id="SSF81383">
    <property type="entry name" value="F-box domain"/>
    <property type="match status" value="1"/>
</dbReference>